<evidence type="ECO:0000259" key="8">
    <source>
        <dbReference type="Pfam" id="PF12704"/>
    </source>
</evidence>
<dbReference type="GO" id="GO:0005886">
    <property type="term" value="C:plasma membrane"/>
    <property type="evidence" value="ECO:0007669"/>
    <property type="project" value="UniProtKB-SubCell"/>
</dbReference>
<feature type="transmembrane region" description="Helical" evidence="6">
    <location>
        <begin position="240"/>
        <end position="263"/>
    </location>
</feature>
<feature type="transmembrane region" description="Helical" evidence="6">
    <location>
        <begin position="410"/>
        <end position="436"/>
    </location>
</feature>
<dbReference type="InterPro" id="IPR038766">
    <property type="entry name" value="Membrane_comp_ABC_pdt"/>
</dbReference>
<dbReference type="InterPro" id="IPR003838">
    <property type="entry name" value="ABC3_permease_C"/>
</dbReference>
<dbReference type="EMBL" id="PUIV01000004">
    <property type="protein sequence ID" value="PWB95041.1"/>
    <property type="molecule type" value="Genomic_DNA"/>
</dbReference>
<evidence type="ECO:0000256" key="3">
    <source>
        <dbReference type="ARBA" id="ARBA00022692"/>
    </source>
</evidence>
<feature type="domain" description="ABC3 transporter permease C-terminal" evidence="7">
    <location>
        <begin position="242"/>
        <end position="360"/>
    </location>
</feature>
<protein>
    <submittedName>
        <fullName evidence="9">ABC transporter permease</fullName>
    </submittedName>
</protein>
<reference evidence="9 10" key="1">
    <citation type="journal article" date="2018" name="Appl. Microbiol. Biotechnol.">
        <title>Co-cultivation of the strictly anaerobic methanogen Methanosarcina barkeri with aerobic methanotrophs in an oxygen-limited membrane bioreactor.</title>
        <authorList>
            <person name="In 't Zandt M.H."/>
            <person name="van den Bosch T.J.M."/>
            <person name="Rijkers R."/>
            <person name="van Kessel M.A.H.J."/>
            <person name="Jetten M.S.M."/>
            <person name="Welte C.U."/>
        </authorList>
    </citation>
    <scope>NUCLEOTIDE SEQUENCE [LARGE SCALE GENOMIC DNA]</scope>
    <source>
        <strain evidence="9 10">DSM 17706</strain>
    </source>
</reference>
<feature type="domain" description="ABC3 transporter permease C-terminal" evidence="7">
    <location>
        <begin position="699"/>
        <end position="815"/>
    </location>
</feature>
<evidence type="ECO:0000259" key="7">
    <source>
        <dbReference type="Pfam" id="PF02687"/>
    </source>
</evidence>
<feature type="transmembrane region" description="Helical" evidence="6">
    <location>
        <begin position="339"/>
        <end position="363"/>
    </location>
</feature>
<feature type="transmembrane region" description="Helical" evidence="6">
    <location>
        <begin position="738"/>
        <end position="764"/>
    </location>
</feature>
<dbReference type="Pfam" id="PF12704">
    <property type="entry name" value="MacB_PCD"/>
    <property type="match status" value="1"/>
</dbReference>
<dbReference type="PANTHER" id="PTHR30287">
    <property type="entry name" value="MEMBRANE COMPONENT OF PREDICTED ABC SUPERFAMILY METABOLITE UPTAKE TRANSPORTER"/>
    <property type="match status" value="1"/>
</dbReference>
<organism evidence="9 10">
    <name type="scientific">Methylosinus sporium</name>
    <dbReference type="NCBI Taxonomy" id="428"/>
    <lineage>
        <taxon>Bacteria</taxon>
        <taxon>Pseudomonadati</taxon>
        <taxon>Pseudomonadota</taxon>
        <taxon>Alphaproteobacteria</taxon>
        <taxon>Hyphomicrobiales</taxon>
        <taxon>Methylocystaceae</taxon>
        <taxon>Methylosinus</taxon>
    </lineage>
</organism>
<feature type="transmembrane region" description="Helical" evidence="6">
    <location>
        <begin position="457"/>
        <end position="477"/>
    </location>
</feature>
<keyword evidence="2" id="KW-1003">Cell membrane</keyword>
<evidence type="ECO:0000256" key="1">
    <source>
        <dbReference type="ARBA" id="ARBA00004651"/>
    </source>
</evidence>
<feature type="transmembrane region" description="Helical" evidence="6">
    <location>
        <begin position="690"/>
        <end position="717"/>
    </location>
</feature>
<dbReference type="OrthoDB" id="343744at2"/>
<comment type="subcellular location">
    <subcellularLocation>
        <location evidence="1">Cell membrane</location>
        <topology evidence="1">Multi-pass membrane protein</topology>
    </subcellularLocation>
</comment>
<dbReference type="RefSeq" id="WP_108916065.1">
    <property type="nucleotide sequence ID" value="NZ_BGJY01000002.1"/>
</dbReference>
<dbReference type="Pfam" id="PF02687">
    <property type="entry name" value="FtsX"/>
    <property type="match status" value="2"/>
</dbReference>
<sequence length="826" mass="87911">MRQFLYALATLASHWRRRPGQFAALFVGLAIATALWSGVAALNDQARRSYDHAAGALGLGASPSLVAASGGFFVQDMFIALRRAGWKVSPILEGTIRLGDKSYRLVGVEPLTLPKISSAKMPTGEALNDFLGPPGRALAAPQTLRALGLAMGATPRIGDADRLPPLAIAEDLSPGMIVVDIGVAQRLLHRPARLSRLLIAEEPAPDAPALAAVIGEALRRVEADEAPELAKLTDSFHLNLTAFGLLAYVVGLFIAHASFGLAFEQRLPIIRTLRAIGASLRALTFALIAELTLLALLAGVAGMIGGYLIAAALLPDMAASLEGLYGAELDGALGLAPSWWISGIGMALIGAVIAAASGLVKTLRLPVLAIAQPFAWREAQRHWLYRQAALAALALLGAAAALLLGEGLEAGFVSMAGLLLGAALALPLPLAAMLRLGERRARGPLTKWFFADALQQLPGLSLALMALLLALSTNIGVGSMVEGFRRTFAQWLDQRLVAEIYFEAASETDAHRIETWLARREDVAAILPLCKAKTTRRASAIETAWPVEIVGAPPHETFSAHFPLLETRADAWGSVARGDAALVSEQLARRLRLELGSHLNIPTPTGDWRVEIVGLYPDYGAAKGQLRVDRDALVSRWPDARKLDYMLRAKAESAPDVMLALQSEFGAGVARIIDQAALKQRSMTIFERTFAVTAALDALTLVVSAIALFASLTTLAAARTPQLAPLWAAGVSRRSLSLLEFVRVTLFAAATALVSVPLGLALAYDLVAIVNVRAFGWRLPFHVFPSQWLEVFALALLTAALAALLPIRRLARIAPASLLAVFANER</sequence>
<proteinExistence type="predicted"/>
<feature type="transmembrane region" description="Helical" evidence="6">
    <location>
        <begin position="283"/>
        <end position="314"/>
    </location>
</feature>
<dbReference type="Proteomes" id="UP000245137">
    <property type="component" value="Unassembled WGS sequence"/>
</dbReference>
<comment type="caution">
    <text evidence="9">The sequence shown here is derived from an EMBL/GenBank/DDBJ whole genome shotgun (WGS) entry which is preliminary data.</text>
</comment>
<feature type="transmembrane region" description="Helical" evidence="6">
    <location>
        <begin position="784"/>
        <end position="805"/>
    </location>
</feature>
<accession>A0A2U1STU6</accession>
<keyword evidence="10" id="KW-1185">Reference proteome</keyword>
<keyword evidence="5 6" id="KW-0472">Membrane</keyword>
<keyword evidence="3 6" id="KW-0812">Transmembrane</keyword>
<dbReference type="AlphaFoldDB" id="A0A2U1STU6"/>
<dbReference type="InterPro" id="IPR025857">
    <property type="entry name" value="MacB_PCD"/>
</dbReference>
<evidence type="ECO:0000256" key="5">
    <source>
        <dbReference type="ARBA" id="ARBA00023136"/>
    </source>
</evidence>
<feature type="transmembrane region" description="Helical" evidence="6">
    <location>
        <begin position="384"/>
        <end position="404"/>
    </location>
</feature>
<gene>
    <name evidence="9" type="ORF">C5689_04440</name>
</gene>
<evidence type="ECO:0000313" key="10">
    <source>
        <dbReference type="Proteomes" id="UP000245137"/>
    </source>
</evidence>
<name>A0A2U1STU6_METSR</name>
<keyword evidence="4 6" id="KW-1133">Transmembrane helix</keyword>
<feature type="transmembrane region" description="Helical" evidence="6">
    <location>
        <begin position="20"/>
        <end position="42"/>
    </location>
</feature>
<feature type="domain" description="MacB-like periplasmic core" evidence="8">
    <location>
        <begin position="462"/>
        <end position="653"/>
    </location>
</feature>
<evidence type="ECO:0000256" key="2">
    <source>
        <dbReference type="ARBA" id="ARBA00022475"/>
    </source>
</evidence>
<evidence type="ECO:0000256" key="4">
    <source>
        <dbReference type="ARBA" id="ARBA00022989"/>
    </source>
</evidence>
<evidence type="ECO:0000256" key="6">
    <source>
        <dbReference type="SAM" id="Phobius"/>
    </source>
</evidence>
<feature type="transmembrane region" description="Helical" evidence="6">
    <location>
        <begin position="54"/>
        <end position="74"/>
    </location>
</feature>
<evidence type="ECO:0000313" key="9">
    <source>
        <dbReference type="EMBL" id="PWB95041.1"/>
    </source>
</evidence>
<dbReference type="PANTHER" id="PTHR30287:SF2">
    <property type="entry name" value="BLL1001 PROTEIN"/>
    <property type="match status" value="1"/>
</dbReference>